<proteinExistence type="predicted"/>
<evidence type="ECO:0008006" key="4">
    <source>
        <dbReference type="Google" id="ProtNLM"/>
    </source>
</evidence>
<gene>
    <name evidence="2" type="ORF">TEA_013821</name>
</gene>
<protein>
    <recommendedName>
        <fullName evidence="4">Endopeptidase S2P</fullName>
    </recommendedName>
</protein>
<dbReference type="GO" id="GO:0004222">
    <property type="term" value="F:metalloendopeptidase activity"/>
    <property type="evidence" value="ECO:0007669"/>
    <property type="project" value="InterPro"/>
</dbReference>
<dbReference type="GO" id="GO:0005737">
    <property type="term" value="C:cytoplasm"/>
    <property type="evidence" value="ECO:0007669"/>
    <property type="project" value="TreeGrafter"/>
</dbReference>
<dbReference type="PANTHER" id="PTHR13325">
    <property type="entry name" value="PROTEASE M50 MEMBRANE-BOUND TRANSCRIPTION FACTOR SITE 2 PROTEASE"/>
    <property type="match status" value="1"/>
</dbReference>
<feature type="transmembrane region" description="Helical" evidence="1">
    <location>
        <begin position="229"/>
        <end position="249"/>
    </location>
</feature>
<name>A0A4S4DJ83_CAMSN</name>
<dbReference type="Proteomes" id="UP000306102">
    <property type="component" value="Unassembled WGS sequence"/>
</dbReference>
<keyword evidence="3" id="KW-1185">Reference proteome</keyword>
<feature type="transmembrane region" description="Helical" evidence="1">
    <location>
        <begin position="58"/>
        <end position="83"/>
    </location>
</feature>
<dbReference type="AlphaFoldDB" id="A0A4S4DJ83"/>
<dbReference type="InterPro" id="IPR001193">
    <property type="entry name" value="MBTPS2"/>
</dbReference>
<feature type="transmembrane region" description="Helical" evidence="1">
    <location>
        <begin position="103"/>
        <end position="125"/>
    </location>
</feature>
<dbReference type="GO" id="GO:1905897">
    <property type="term" value="P:regulation of response to endoplasmic reticulum stress"/>
    <property type="evidence" value="ECO:0007669"/>
    <property type="project" value="TreeGrafter"/>
</dbReference>
<organism evidence="2 3">
    <name type="scientific">Camellia sinensis var. sinensis</name>
    <name type="common">China tea</name>
    <dbReference type="NCBI Taxonomy" id="542762"/>
    <lineage>
        <taxon>Eukaryota</taxon>
        <taxon>Viridiplantae</taxon>
        <taxon>Streptophyta</taxon>
        <taxon>Embryophyta</taxon>
        <taxon>Tracheophyta</taxon>
        <taxon>Spermatophyta</taxon>
        <taxon>Magnoliopsida</taxon>
        <taxon>eudicotyledons</taxon>
        <taxon>Gunneridae</taxon>
        <taxon>Pentapetalae</taxon>
        <taxon>asterids</taxon>
        <taxon>Ericales</taxon>
        <taxon>Theaceae</taxon>
        <taxon>Camellia</taxon>
    </lineage>
</organism>
<evidence type="ECO:0000256" key="1">
    <source>
        <dbReference type="SAM" id="Phobius"/>
    </source>
</evidence>
<sequence length="634" mass="70856">MEGRRVRRFGRVQTRTLLPLHIKRLSNTVSCWYCDVKTSAFNDPLFRLGRTYSRYLRVWFAAGIGFSLTAMLGVCMILLWELARVLHLYDGNAWLSRLLSGSLFGIFPSGFGLSISVTDVGYMCISTIISVSAHEFGHALAAARTYDTYVTTIHTCNSLIGYPNDKSKMWTYRCIESIISVGSSEGIQIEYVAVFLAVLFPGALVAFNYELLQALPSFATLRIYCAGIWHNAACCALCGFALFLLPLILNPFYIHGESPMVLDVSSTSSLSGFLSPGDLIMSLDGIRIHNAQEWMEMAAHIHEKTLQNSNVSIDFRNMIANGKKGYCVPSSLIEASKDIQLTDDQSTCPNEFTAFTSMPCFNSNMLDKGSIEGDSREVMYCLIAKDIVKLKKCGDGWGNFANNKSSCLCSEDESCLTPVQAPGLTWVEITYSSPYTLECWQNGGKSFAGVKSLNFEETSCDGTFVFIGDVISMAHSVRLTAYRPRWMFSFGALLPNVLEKILVCTFHFSLALALLNSLPSQGEEFRGQKRKNCEDDTLFPCSVEEVKALVKEYVVDGELKLAHIEKLLPKKDREGLNYCVFHRSLGHPIEKYWTLRKIFRRKVKANELGFKEQGPQDTLKDVAMMVYDSHNPSS</sequence>
<reference evidence="2 3" key="1">
    <citation type="journal article" date="2018" name="Proc. Natl. Acad. Sci. U.S.A.">
        <title>Draft genome sequence of Camellia sinensis var. sinensis provides insights into the evolution of the tea genome and tea quality.</title>
        <authorList>
            <person name="Wei C."/>
            <person name="Yang H."/>
            <person name="Wang S."/>
            <person name="Zhao J."/>
            <person name="Liu C."/>
            <person name="Gao L."/>
            <person name="Xia E."/>
            <person name="Lu Y."/>
            <person name="Tai Y."/>
            <person name="She G."/>
            <person name="Sun J."/>
            <person name="Cao H."/>
            <person name="Tong W."/>
            <person name="Gao Q."/>
            <person name="Li Y."/>
            <person name="Deng W."/>
            <person name="Jiang X."/>
            <person name="Wang W."/>
            <person name="Chen Q."/>
            <person name="Zhang S."/>
            <person name="Li H."/>
            <person name="Wu J."/>
            <person name="Wang P."/>
            <person name="Li P."/>
            <person name="Shi C."/>
            <person name="Zheng F."/>
            <person name="Jian J."/>
            <person name="Huang B."/>
            <person name="Shan D."/>
            <person name="Shi M."/>
            <person name="Fang C."/>
            <person name="Yue Y."/>
            <person name="Li F."/>
            <person name="Li D."/>
            <person name="Wei S."/>
            <person name="Han B."/>
            <person name="Jiang C."/>
            <person name="Yin Y."/>
            <person name="Xia T."/>
            <person name="Zhang Z."/>
            <person name="Bennetzen J.L."/>
            <person name="Zhao S."/>
            <person name="Wan X."/>
        </authorList>
    </citation>
    <scope>NUCLEOTIDE SEQUENCE [LARGE SCALE GENOMIC DNA]</scope>
    <source>
        <strain evidence="3">cv. Shuchazao</strain>
        <tissue evidence="2">Leaf</tissue>
    </source>
</reference>
<dbReference type="STRING" id="542762.A0A4S4DJ83"/>
<evidence type="ECO:0000313" key="2">
    <source>
        <dbReference type="EMBL" id="THG02921.1"/>
    </source>
</evidence>
<comment type="caution">
    <text evidence="2">The sequence shown here is derived from an EMBL/GenBank/DDBJ whole genome shotgun (WGS) entry which is preliminary data.</text>
</comment>
<dbReference type="PANTHER" id="PTHR13325:SF3">
    <property type="entry name" value="MEMBRANE-BOUND TRANSCRIPTION FACTOR SITE-2 PROTEASE"/>
    <property type="match status" value="1"/>
</dbReference>
<keyword evidence="1" id="KW-0812">Transmembrane</keyword>
<dbReference type="GO" id="GO:0016020">
    <property type="term" value="C:membrane"/>
    <property type="evidence" value="ECO:0007669"/>
    <property type="project" value="InterPro"/>
</dbReference>
<dbReference type="EMBL" id="SDRB02011087">
    <property type="protein sequence ID" value="THG02921.1"/>
    <property type="molecule type" value="Genomic_DNA"/>
</dbReference>
<dbReference type="GO" id="GO:0031293">
    <property type="term" value="P:membrane protein intracellular domain proteolysis"/>
    <property type="evidence" value="ECO:0007669"/>
    <property type="project" value="TreeGrafter"/>
</dbReference>
<accession>A0A4S4DJ83</accession>
<keyword evidence="1" id="KW-1133">Transmembrane helix</keyword>
<keyword evidence="1" id="KW-0472">Membrane</keyword>
<evidence type="ECO:0000313" key="3">
    <source>
        <dbReference type="Proteomes" id="UP000306102"/>
    </source>
</evidence>